<dbReference type="InterPro" id="IPR005158">
    <property type="entry name" value="BTAD"/>
</dbReference>
<dbReference type="GO" id="GO:0000160">
    <property type="term" value="P:phosphorelay signal transduction system"/>
    <property type="evidence" value="ECO:0007669"/>
    <property type="project" value="InterPro"/>
</dbReference>
<dbReference type="EMBL" id="FNDJ01000008">
    <property type="protein sequence ID" value="SDJ07264.1"/>
    <property type="molecule type" value="Genomic_DNA"/>
</dbReference>
<dbReference type="InterPro" id="IPR011990">
    <property type="entry name" value="TPR-like_helical_dom_sf"/>
</dbReference>
<evidence type="ECO:0000256" key="3">
    <source>
        <dbReference type="PROSITE-ProRule" id="PRU01091"/>
    </source>
</evidence>
<dbReference type="Gene3D" id="1.25.40.10">
    <property type="entry name" value="Tetratricopeptide repeat domain"/>
    <property type="match status" value="1"/>
</dbReference>
<dbReference type="PANTHER" id="PTHR47691">
    <property type="entry name" value="REGULATOR-RELATED"/>
    <property type="match status" value="1"/>
</dbReference>
<dbReference type="STRING" id="633440.SAMN05421869_108336"/>
<evidence type="ECO:0000313" key="6">
    <source>
        <dbReference type="Proteomes" id="UP000199202"/>
    </source>
</evidence>
<proteinExistence type="inferred from homology"/>
<feature type="DNA-binding region" description="OmpR/PhoB-type" evidence="3">
    <location>
        <begin position="1"/>
        <end position="98"/>
    </location>
</feature>
<sequence>MNSAGFEFGILGPLDVLHGPDRVAVKAAKLRILLAVLLLNANRVVSVETLTDHLWDQDPPAGARNTLQNYVLRLRRLLAGTGAGVPLLTRPHGYQLEVTAGALDLDRFDVLLRRARTAATAEEMEQASALLREALRLWRGDPLLDVPSEALRRDVVPALRERRLDALQLRIEADLALGRHERVLVELRELTAAHPLRERFWAQRMLALYRSERRGEALGCFHEARRALAAELGIDPGTELRELHQRLLSADAALISHHVVKVRGNLPAPVTTFIGRRQERTELARLLATGRLVTLTGVGGVGKTRLARQAAEELGSGFPDGVWLVDLAALAEPRLLIRTVNHALGARDQSARPEADILRDHLRDKRLLLVLDNCEHMVPAVAGLAGTLLLACPGLQVLATSRQRLGLQGEHVLPVPPLPLPPPHANGRDAGTGPPLTGYDAVALLVDRAAAAGAAFRIDRHNQALVAQLCRRLDGIPLAIELAAVRLSTLSVGEILERLDGRFRLLADGNATPTPRYHQALYDVIEWSHDLCTESERLLWAQLSVFSGGFDLEAAEAVCSGPDVPRHEVLDILTGLAHKSIIEVRVQAARTRYRLLETIRQYGRQRLDDLGLRTAVRRRHHDHYRRLAAESAAGWCGAREVEWLCRLRQELPNLRSALDFCVTEPGRAHAGLEIAANLTRNRFWFFSSTIAEGRQWLERMYGLCTPPAGAAGTGAVGAGAAATLSWLSLIQGDRQGAEAFLAECRVPAAQAVPAVAYVEGVQALLVRGSAEAIPMLARARQLFRQAGEHGDAHMATMFWAMACAFLGERDAAVAAAGAYLAEAEASGAAWAYSWALWTLGLVEQRHGSAGESVGLIRESLRRQQDIDDRWGPAWGSEVLAWAVARTGDHILAAELLGAAGHLRQVTGVRLVGLRPFHDAHAQAVAAVRRELGAEAYEAARERGSRIEDVIPFACASDRSASGPARSGDPK</sequence>
<dbReference type="InterPro" id="IPR027417">
    <property type="entry name" value="P-loop_NTPase"/>
</dbReference>
<dbReference type="Gene3D" id="1.10.10.10">
    <property type="entry name" value="Winged helix-like DNA-binding domain superfamily/Winged helix DNA-binding domain"/>
    <property type="match status" value="1"/>
</dbReference>
<dbReference type="OrthoDB" id="3194665at2"/>
<dbReference type="GO" id="GO:0003677">
    <property type="term" value="F:DNA binding"/>
    <property type="evidence" value="ECO:0007669"/>
    <property type="project" value="UniProtKB-UniRule"/>
</dbReference>
<dbReference type="GO" id="GO:0016887">
    <property type="term" value="F:ATP hydrolysis activity"/>
    <property type="evidence" value="ECO:0007669"/>
    <property type="project" value="InterPro"/>
</dbReference>
<dbReference type="Pfam" id="PF00486">
    <property type="entry name" value="Trans_reg_C"/>
    <property type="match status" value="1"/>
</dbReference>
<keyword evidence="2 3" id="KW-0238">DNA-binding</keyword>
<dbReference type="PRINTS" id="PR00364">
    <property type="entry name" value="DISEASERSIST"/>
</dbReference>
<organism evidence="5 6">
    <name type="scientific">Nonomuraea jiangxiensis</name>
    <dbReference type="NCBI Taxonomy" id="633440"/>
    <lineage>
        <taxon>Bacteria</taxon>
        <taxon>Bacillati</taxon>
        <taxon>Actinomycetota</taxon>
        <taxon>Actinomycetes</taxon>
        <taxon>Streptosporangiales</taxon>
        <taxon>Streptosporangiaceae</taxon>
        <taxon>Nonomuraea</taxon>
    </lineage>
</organism>
<dbReference type="Pfam" id="PF03704">
    <property type="entry name" value="BTAD"/>
    <property type="match status" value="1"/>
</dbReference>
<dbReference type="Proteomes" id="UP000199202">
    <property type="component" value="Unassembled WGS sequence"/>
</dbReference>
<reference evidence="5 6" key="1">
    <citation type="submission" date="2016-10" db="EMBL/GenBank/DDBJ databases">
        <authorList>
            <person name="de Groot N.N."/>
        </authorList>
    </citation>
    <scope>NUCLEOTIDE SEQUENCE [LARGE SCALE GENOMIC DNA]</scope>
    <source>
        <strain evidence="5 6">CGMCC 4.6533</strain>
    </source>
</reference>
<evidence type="ECO:0000256" key="1">
    <source>
        <dbReference type="ARBA" id="ARBA00005820"/>
    </source>
</evidence>
<dbReference type="SMART" id="SM01043">
    <property type="entry name" value="BTAD"/>
    <property type="match status" value="1"/>
</dbReference>
<dbReference type="PANTHER" id="PTHR47691:SF3">
    <property type="entry name" value="HTH-TYPE TRANSCRIPTIONAL REGULATOR RV0890C-RELATED"/>
    <property type="match status" value="1"/>
</dbReference>
<evidence type="ECO:0000256" key="2">
    <source>
        <dbReference type="ARBA" id="ARBA00023125"/>
    </source>
</evidence>
<dbReference type="RefSeq" id="WP_090933372.1">
    <property type="nucleotide sequence ID" value="NZ_FNDJ01000008.1"/>
</dbReference>
<dbReference type="AlphaFoldDB" id="A0A1G8QRC2"/>
<comment type="similarity">
    <text evidence="1">Belongs to the AfsR/DnrI/RedD regulatory family.</text>
</comment>
<accession>A0A1G8QRC2</accession>
<protein>
    <submittedName>
        <fullName evidence="5">Predicted ATPase</fullName>
    </submittedName>
</protein>
<dbReference type="SUPFAM" id="SSF46894">
    <property type="entry name" value="C-terminal effector domain of the bipartite response regulators"/>
    <property type="match status" value="1"/>
</dbReference>
<dbReference type="InterPro" id="IPR001867">
    <property type="entry name" value="OmpR/PhoB-type_DNA-bd"/>
</dbReference>
<evidence type="ECO:0000259" key="4">
    <source>
        <dbReference type="PROSITE" id="PS51755"/>
    </source>
</evidence>
<gene>
    <name evidence="5" type="ORF">SAMN05421869_108336</name>
</gene>
<dbReference type="SUPFAM" id="SSF48452">
    <property type="entry name" value="TPR-like"/>
    <property type="match status" value="2"/>
</dbReference>
<keyword evidence="6" id="KW-1185">Reference proteome</keyword>
<dbReference type="GO" id="GO:0006355">
    <property type="term" value="P:regulation of DNA-templated transcription"/>
    <property type="evidence" value="ECO:0007669"/>
    <property type="project" value="InterPro"/>
</dbReference>
<feature type="domain" description="OmpR/PhoB-type" evidence="4">
    <location>
        <begin position="1"/>
        <end position="98"/>
    </location>
</feature>
<dbReference type="SUPFAM" id="SSF52540">
    <property type="entry name" value="P-loop containing nucleoside triphosphate hydrolases"/>
    <property type="match status" value="1"/>
</dbReference>
<dbReference type="CDD" id="cd15831">
    <property type="entry name" value="BTAD"/>
    <property type="match status" value="1"/>
</dbReference>
<dbReference type="InterPro" id="IPR016032">
    <property type="entry name" value="Sig_transdc_resp-reg_C-effctor"/>
</dbReference>
<dbReference type="Gene3D" id="3.40.50.300">
    <property type="entry name" value="P-loop containing nucleotide triphosphate hydrolases"/>
    <property type="match status" value="1"/>
</dbReference>
<dbReference type="Pfam" id="PF13401">
    <property type="entry name" value="AAA_22"/>
    <property type="match status" value="1"/>
</dbReference>
<dbReference type="InterPro" id="IPR036388">
    <property type="entry name" value="WH-like_DNA-bd_sf"/>
</dbReference>
<dbReference type="PROSITE" id="PS51755">
    <property type="entry name" value="OMPR_PHOB"/>
    <property type="match status" value="1"/>
</dbReference>
<evidence type="ECO:0000313" key="5">
    <source>
        <dbReference type="EMBL" id="SDJ07264.1"/>
    </source>
</evidence>
<name>A0A1G8QRC2_9ACTN</name>
<dbReference type="InterPro" id="IPR058852">
    <property type="entry name" value="HTH_77"/>
</dbReference>
<dbReference type="SMART" id="SM00862">
    <property type="entry name" value="Trans_reg_C"/>
    <property type="match status" value="1"/>
</dbReference>
<dbReference type="Pfam" id="PF25872">
    <property type="entry name" value="HTH_77"/>
    <property type="match status" value="1"/>
</dbReference>
<dbReference type="InterPro" id="IPR049945">
    <property type="entry name" value="AAA_22"/>
</dbReference>